<dbReference type="Gene3D" id="1.10.10.10">
    <property type="entry name" value="Winged helix-like DNA-binding domain superfamily/Winged helix DNA-binding domain"/>
    <property type="match status" value="1"/>
</dbReference>
<sequence length="384" mass="42345">MKVMLVDDEPVMHLIMRKMLEKYPGLEVVGTFADASSAAAFLTEREDVDLAFVDISMPGGSGLSFAAKVDQEGGRPQIVFVTSHKDFAVNAFELSALDYLVKPVTQERLERTVHRALESRKALGTAKPADAPAQTGGRVNVSVLGDFAVQSERGRVKWMSGKSAELFAYLLLSRGKRISRHRLIAEIFAGMTVANAEKYLNTAVYQLRKSLEPIGLRESVRSENDGYALELEDAAVDYERFERETARLGKLHAGNAADALDVERLYTGDLFGAKAYVWAVQHTERLANRYAAFVRAAAAALLEVPDTAAAAKLLQKLHARNPWDEAVVSLLMRTHAMERDKKGLTAQYTDYVKLLGRELGIKPSKELLLLYDSLVSGLSENTDP</sequence>
<dbReference type="InterPro" id="IPR011990">
    <property type="entry name" value="TPR-like_helical_dom_sf"/>
</dbReference>
<dbReference type="PANTHER" id="PTHR35807:SF2">
    <property type="entry name" value="TRANSCRIPTIONAL ACTIVATOR DOMAIN"/>
    <property type="match status" value="1"/>
</dbReference>
<dbReference type="InterPro" id="IPR036388">
    <property type="entry name" value="WH-like_DNA-bd_sf"/>
</dbReference>
<dbReference type="SUPFAM" id="SSF52172">
    <property type="entry name" value="CheY-like"/>
    <property type="match status" value="1"/>
</dbReference>
<dbReference type="EMBL" id="JAGRPV010000001">
    <property type="protein sequence ID" value="MDI4647769.1"/>
    <property type="molecule type" value="Genomic_DNA"/>
</dbReference>
<evidence type="ECO:0000256" key="6">
    <source>
        <dbReference type="PROSITE-ProRule" id="PRU00169"/>
    </source>
</evidence>
<dbReference type="SMART" id="SM00448">
    <property type="entry name" value="REC"/>
    <property type="match status" value="1"/>
</dbReference>
<keyword evidence="4" id="KW-0238">DNA-binding</keyword>
<evidence type="ECO:0000256" key="1">
    <source>
        <dbReference type="ARBA" id="ARBA00005820"/>
    </source>
</evidence>
<name>A0ABT6TPB9_9BACL</name>
<dbReference type="RefSeq" id="WP_282910517.1">
    <property type="nucleotide sequence ID" value="NZ_JAGRPV010000001.1"/>
</dbReference>
<dbReference type="SUPFAM" id="SSF46894">
    <property type="entry name" value="C-terminal effector domain of the bipartite response regulators"/>
    <property type="match status" value="1"/>
</dbReference>
<dbReference type="SUPFAM" id="SSF48452">
    <property type="entry name" value="TPR-like"/>
    <property type="match status" value="1"/>
</dbReference>
<proteinExistence type="inferred from homology"/>
<feature type="modified residue" description="4-aspartylphosphate" evidence="6">
    <location>
        <position position="54"/>
    </location>
</feature>
<feature type="domain" description="Response regulatory" evidence="7">
    <location>
        <begin position="2"/>
        <end position="117"/>
    </location>
</feature>
<reference evidence="8" key="1">
    <citation type="submission" date="2023-04" db="EMBL/GenBank/DDBJ databases">
        <title>Comparative genomic analysis of Cohnella hashimotonis sp. nov., isolated from the International Space Station.</title>
        <authorList>
            <person name="Venkateswaran K."/>
            <person name="Simpson A."/>
        </authorList>
    </citation>
    <scope>NUCLEOTIDE SEQUENCE</scope>
    <source>
        <strain evidence="8">F6_2S_P_1</strain>
    </source>
</reference>
<dbReference type="PROSITE" id="PS50110">
    <property type="entry name" value="RESPONSE_REGULATORY"/>
    <property type="match status" value="1"/>
</dbReference>
<evidence type="ECO:0000256" key="2">
    <source>
        <dbReference type="ARBA" id="ARBA00023012"/>
    </source>
</evidence>
<evidence type="ECO:0000256" key="3">
    <source>
        <dbReference type="ARBA" id="ARBA00023015"/>
    </source>
</evidence>
<dbReference type="Pfam" id="PF03704">
    <property type="entry name" value="BTAD"/>
    <property type="match status" value="1"/>
</dbReference>
<dbReference type="Gene3D" id="3.40.50.2300">
    <property type="match status" value="1"/>
</dbReference>
<dbReference type="Gene3D" id="1.25.40.10">
    <property type="entry name" value="Tetratricopeptide repeat domain"/>
    <property type="match status" value="1"/>
</dbReference>
<keyword evidence="9" id="KW-1185">Reference proteome</keyword>
<keyword evidence="6" id="KW-0597">Phosphoprotein</keyword>
<dbReference type="PANTHER" id="PTHR35807">
    <property type="entry name" value="TRANSCRIPTIONAL REGULATOR REDD-RELATED"/>
    <property type="match status" value="1"/>
</dbReference>
<accession>A0ABT6TPB9</accession>
<organism evidence="8 9">
    <name type="scientific">Cohnella hashimotonis</name>
    <dbReference type="NCBI Taxonomy" id="2826895"/>
    <lineage>
        <taxon>Bacteria</taxon>
        <taxon>Bacillati</taxon>
        <taxon>Bacillota</taxon>
        <taxon>Bacilli</taxon>
        <taxon>Bacillales</taxon>
        <taxon>Paenibacillaceae</taxon>
        <taxon>Cohnella</taxon>
    </lineage>
</organism>
<dbReference type="InterPro" id="IPR011006">
    <property type="entry name" value="CheY-like_superfamily"/>
</dbReference>
<comment type="similarity">
    <text evidence="1">Belongs to the AfsR/DnrI/RedD regulatory family.</text>
</comment>
<dbReference type="Proteomes" id="UP001161691">
    <property type="component" value="Unassembled WGS sequence"/>
</dbReference>
<evidence type="ECO:0000313" key="8">
    <source>
        <dbReference type="EMBL" id="MDI4647769.1"/>
    </source>
</evidence>
<dbReference type="InterPro" id="IPR005158">
    <property type="entry name" value="BTAD"/>
</dbReference>
<dbReference type="SMART" id="SM00862">
    <property type="entry name" value="Trans_reg_C"/>
    <property type="match status" value="1"/>
</dbReference>
<keyword evidence="5" id="KW-0804">Transcription</keyword>
<keyword evidence="2" id="KW-0902">Two-component regulatory system</keyword>
<evidence type="ECO:0000256" key="4">
    <source>
        <dbReference type="ARBA" id="ARBA00023125"/>
    </source>
</evidence>
<dbReference type="InterPro" id="IPR016032">
    <property type="entry name" value="Sig_transdc_resp-reg_C-effctor"/>
</dbReference>
<dbReference type="InterPro" id="IPR051677">
    <property type="entry name" value="AfsR-DnrI-RedD_regulator"/>
</dbReference>
<evidence type="ECO:0000259" key="7">
    <source>
        <dbReference type="PROSITE" id="PS50110"/>
    </source>
</evidence>
<protein>
    <submittedName>
        <fullName evidence="8">Response regulator</fullName>
    </submittedName>
</protein>
<gene>
    <name evidence="8" type="ORF">KB449_22645</name>
</gene>
<dbReference type="InterPro" id="IPR001789">
    <property type="entry name" value="Sig_transdc_resp-reg_receiver"/>
</dbReference>
<keyword evidence="3" id="KW-0805">Transcription regulation</keyword>
<evidence type="ECO:0000313" key="9">
    <source>
        <dbReference type="Proteomes" id="UP001161691"/>
    </source>
</evidence>
<dbReference type="Pfam" id="PF00072">
    <property type="entry name" value="Response_reg"/>
    <property type="match status" value="1"/>
</dbReference>
<dbReference type="InterPro" id="IPR001867">
    <property type="entry name" value="OmpR/PhoB-type_DNA-bd"/>
</dbReference>
<dbReference type="SMART" id="SM01043">
    <property type="entry name" value="BTAD"/>
    <property type="match status" value="1"/>
</dbReference>
<comment type="caution">
    <text evidence="8">The sequence shown here is derived from an EMBL/GenBank/DDBJ whole genome shotgun (WGS) entry which is preliminary data.</text>
</comment>
<evidence type="ECO:0000256" key="5">
    <source>
        <dbReference type="ARBA" id="ARBA00023163"/>
    </source>
</evidence>